<reference evidence="1 2" key="1">
    <citation type="submission" date="2020-07" db="EMBL/GenBank/DDBJ databases">
        <title>Huge and variable diversity of episymbiotic CPR bacteria and DPANN archaea in groundwater ecosystems.</title>
        <authorList>
            <person name="He C.Y."/>
            <person name="Keren R."/>
            <person name="Whittaker M."/>
            <person name="Farag I.F."/>
            <person name="Doudna J."/>
            <person name="Cate J.H.D."/>
            <person name="Banfield J.F."/>
        </authorList>
    </citation>
    <scope>NUCLEOTIDE SEQUENCE [LARGE SCALE GENOMIC DNA]</scope>
    <source>
        <strain evidence="1">NC_groundwater_70_Ag_B-0.1um_54_66</strain>
    </source>
</reference>
<evidence type="ECO:0000313" key="2">
    <source>
        <dbReference type="Proteomes" id="UP000595362"/>
    </source>
</evidence>
<sequence length="427" mass="47390">MFDFLKRFHTDPARLPQTVERDPLRYEKEKTIAQSSNVRKRLALAKDPRTHQEILFYLAKEDPDPAVRLAVARNMSTPVQASPMLAGDGSEDVRMALARRLVTLLPELGKETHSQLYAFAVQAFATLALDEVLKIRIALSSALRDHAAAPPAVVGQLAKDVEREVSEPILRYCVVLSDDILLDILSTHPASWAVQAIAGRAQVSGIVSQAVIDADDVPAGKILLKNAGADIGEGLLQDIVEKARVYSEWQGPIAMRKNLPAAAARALAEFADASVRDVLLEREDFDQQTIDEIAGVVKRRLAFAQELIPGESVADHVARLEKKRKLNEEAVADALGMRDKDFVVHAVARLARAQPETVESVFRMRKARPVVALCWRAGLSMRFALRLQQEMALVPPKELLYPRDGTDYPMTDEELRWQLEFLGFKAA</sequence>
<dbReference type="Gene3D" id="1.25.10.10">
    <property type="entry name" value="Leucine-rich Repeat Variant"/>
    <property type="match status" value="1"/>
</dbReference>
<gene>
    <name evidence="1" type="ORF">HYS17_04390</name>
</gene>
<dbReference type="Proteomes" id="UP000595362">
    <property type="component" value="Chromosome"/>
</dbReference>
<protein>
    <submittedName>
        <fullName evidence="1">DUF2336 domain-containing protein</fullName>
    </submittedName>
</protein>
<dbReference type="InterPro" id="IPR019285">
    <property type="entry name" value="DUF2336"/>
</dbReference>
<evidence type="ECO:0000313" key="1">
    <source>
        <dbReference type="EMBL" id="QQG37369.1"/>
    </source>
</evidence>
<accession>A0A7T5UHJ5</accession>
<dbReference type="AlphaFoldDB" id="A0A7T5UHJ5"/>
<dbReference type="EMBL" id="CP066681">
    <property type="protein sequence ID" value="QQG37369.1"/>
    <property type="molecule type" value="Genomic_DNA"/>
</dbReference>
<dbReference type="InterPro" id="IPR016024">
    <property type="entry name" value="ARM-type_fold"/>
</dbReference>
<dbReference type="SUPFAM" id="SSF48371">
    <property type="entry name" value="ARM repeat"/>
    <property type="match status" value="1"/>
</dbReference>
<dbReference type="Pfam" id="PF10098">
    <property type="entry name" value="DUF2336"/>
    <property type="match status" value="1"/>
</dbReference>
<dbReference type="InterPro" id="IPR011989">
    <property type="entry name" value="ARM-like"/>
</dbReference>
<proteinExistence type="predicted"/>
<name>A0A7T5UHJ5_9BACT</name>
<organism evidence="1 2">
    <name type="scientific">Micavibrio aeruginosavorus</name>
    <dbReference type="NCBI Taxonomy" id="349221"/>
    <lineage>
        <taxon>Bacteria</taxon>
        <taxon>Pseudomonadati</taxon>
        <taxon>Bdellovibrionota</taxon>
        <taxon>Bdellovibrionia</taxon>
        <taxon>Bdellovibrionales</taxon>
        <taxon>Pseudobdellovibrionaceae</taxon>
        <taxon>Micavibrio</taxon>
    </lineage>
</organism>